<dbReference type="InterPro" id="IPR008004">
    <property type="entry name" value="OCTOPUS-like"/>
</dbReference>
<keyword evidence="3" id="KW-1185">Reference proteome</keyword>
<dbReference type="PANTHER" id="PTHR34046">
    <property type="entry name" value="OS06G0218800 PROTEIN"/>
    <property type="match status" value="1"/>
</dbReference>
<dbReference type="Pfam" id="PF05340">
    <property type="entry name" value="DUF740"/>
    <property type="match status" value="1"/>
</dbReference>
<organism evidence="2 3">
    <name type="scientific">Vanilla planifolia</name>
    <name type="common">Vanilla</name>
    <dbReference type="NCBI Taxonomy" id="51239"/>
    <lineage>
        <taxon>Eukaryota</taxon>
        <taxon>Viridiplantae</taxon>
        <taxon>Streptophyta</taxon>
        <taxon>Embryophyta</taxon>
        <taxon>Tracheophyta</taxon>
        <taxon>Spermatophyta</taxon>
        <taxon>Magnoliopsida</taxon>
        <taxon>Liliopsida</taxon>
        <taxon>Asparagales</taxon>
        <taxon>Orchidaceae</taxon>
        <taxon>Vanilloideae</taxon>
        <taxon>Vanilleae</taxon>
        <taxon>Vanilla</taxon>
    </lineage>
</organism>
<proteinExistence type="predicted"/>
<feature type="compositionally biased region" description="Basic and acidic residues" evidence="1">
    <location>
        <begin position="84"/>
        <end position="109"/>
    </location>
</feature>
<dbReference type="Proteomes" id="UP000636800">
    <property type="component" value="Chromosome 5"/>
</dbReference>
<reference evidence="2 3" key="1">
    <citation type="journal article" date="2020" name="Nat. Food">
        <title>A phased Vanilla planifolia genome enables genetic improvement of flavour and production.</title>
        <authorList>
            <person name="Hasing T."/>
            <person name="Tang H."/>
            <person name="Brym M."/>
            <person name="Khazi F."/>
            <person name="Huang T."/>
            <person name="Chambers A.H."/>
        </authorList>
    </citation>
    <scope>NUCLEOTIDE SEQUENCE [LARGE SCALE GENOMIC DNA]</scope>
    <source>
        <tissue evidence="2">Leaf</tissue>
    </source>
</reference>
<name>A0A835R031_VANPL</name>
<feature type="region of interest" description="Disordered" evidence="1">
    <location>
        <begin position="83"/>
        <end position="109"/>
    </location>
</feature>
<gene>
    <name evidence="2" type="ORF">HPP92_011189</name>
</gene>
<evidence type="ECO:0000256" key="1">
    <source>
        <dbReference type="SAM" id="MobiDB-lite"/>
    </source>
</evidence>
<evidence type="ECO:0000313" key="2">
    <source>
        <dbReference type="EMBL" id="KAG0480331.1"/>
    </source>
</evidence>
<comment type="caution">
    <text evidence="2">The sequence shown here is derived from an EMBL/GenBank/DDBJ whole genome shotgun (WGS) entry which is preliminary data.</text>
</comment>
<accession>A0A835R031</accession>
<dbReference type="AlphaFoldDB" id="A0A835R031"/>
<dbReference type="EMBL" id="JADCNL010000005">
    <property type="protein sequence ID" value="KAG0480331.1"/>
    <property type="molecule type" value="Genomic_DNA"/>
</dbReference>
<evidence type="ECO:0000313" key="3">
    <source>
        <dbReference type="Proteomes" id="UP000636800"/>
    </source>
</evidence>
<sequence length="127" mass="14103">MGMPEKEGRCTRHPSHRLSKGVCPHCLRERLNILSASSSSSAITNAVTNDISSATASPPAVERRGARGLSRLFKSQSFSLATHKGWERRRPAMEAEGKKRKSIEKEGISRSKTIKEKSFSKLRSFFS</sequence>
<dbReference type="PANTHER" id="PTHR34046:SF19">
    <property type="entry name" value="RAPIDLY ELICITED PROTEIN, PUTATIVE-RELATED"/>
    <property type="match status" value="1"/>
</dbReference>
<dbReference type="OrthoDB" id="1431247at2759"/>
<protein>
    <submittedName>
        <fullName evidence="2">Uncharacterized protein</fullName>
    </submittedName>
</protein>